<comment type="caution">
    <text evidence="1">The sequence shown here is derived from an EMBL/GenBank/DDBJ whole genome shotgun (WGS) entry which is preliminary data.</text>
</comment>
<gene>
    <name evidence="1" type="ORF">PoB_002692800</name>
</gene>
<dbReference type="Proteomes" id="UP000735302">
    <property type="component" value="Unassembled WGS sequence"/>
</dbReference>
<protein>
    <submittedName>
        <fullName evidence="1">Uncharacterized protein</fullName>
    </submittedName>
</protein>
<accession>A0AAV4A115</accession>
<name>A0AAV4A115_9GAST</name>
<dbReference type="AlphaFoldDB" id="A0AAV4A115"/>
<dbReference type="EMBL" id="BLXT01003087">
    <property type="protein sequence ID" value="GFO00423.1"/>
    <property type="molecule type" value="Genomic_DNA"/>
</dbReference>
<sequence length="186" mass="20444">MSSLPVTKASLPQQVCRSLCLVVCGQWSPDGHQGLTTLIEMFGCPTEVRWKGRNFTGDKGLYRQGRTAGSVPLADRCNSPVLTLQVMQATKYEDQQCVTISQVAPHPPIPQRSRSIYSNKLRFGLQKQRRHTNPSAKTNKRGFSLSTFERHGLDFAPVKLILGGGEIRYLPAGSVSCADARGIMVV</sequence>
<evidence type="ECO:0000313" key="2">
    <source>
        <dbReference type="Proteomes" id="UP000735302"/>
    </source>
</evidence>
<evidence type="ECO:0000313" key="1">
    <source>
        <dbReference type="EMBL" id="GFO00423.1"/>
    </source>
</evidence>
<organism evidence="1 2">
    <name type="scientific">Plakobranchus ocellatus</name>
    <dbReference type="NCBI Taxonomy" id="259542"/>
    <lineage>
        <taxon>Eukaryota</taxon>
        <taxon>Metazoa</taxon>
        <taxon>Spiralia</taxon>
        <taxon>Lophotrochozoa</taxon>
        <taxon>Mollusca</taxon>
        <taxon>Gastropoda</taxon>
        <taxon>Heterobranchia</taxon>
        <taxon>Euthyneura</taxon>
        <taxon>Panpulmonata</taxon>
        <taxon>Sacoglossa</taxon>
        <taxon>Placobranchoidea</taxon>
        <taxon>Plakobranchidae</taxon>
        <taxon>Plakobranchus</taxon>
    </lineage>
</organism>
<keyword evidence="2" id="KW-1185">Reference proteome</keyword>
<proteinExistence type="predicted"/>
<reference evidence="1 2" key="1">
    <citation type="journal article" date="2021" name="Elife">
        <title>Chloroplast acquisition without the gene transfer in kleptoplastic sea slugs, Plakobranchus ocellatus.</title>
        <authorList>
            <person name="Maeda T."/>
            <person name="Takahashi S."/>
            <person name="Yoshida T."/>
            <person name="Shimamura S."/>
            <person name="Takaki Y."/>
            <person name="Nagai Y."/>
            <person name="Toyoda A."/>
            <person name="Suzuki Y."/>
            <person name="Arimoto A."/>
            <person name="Ishii H."/>
            <person name="Satoh N."/>
            <person name="Nishiyama T."/>
            <person name="Hasebe M."/>
            <person name="Maruyama T."/>
            <person name="Minagawa J."/>
            <person name="Obokata J."/>
            <person name="Shigenobu S."/>
        </authorList>
    </citation>
    <scope>NUCLEOTIDE SEQUENCE [LARGE SCALE GENOMIC DNA]</scope>
</reference>